<dbReference type="InterPro" id="IPR002586">
    <property type="entry name" value="CobQ/CobB/MinD/ParA_Nub-bd_dom"/>
</dbReference>
<dbReference type="GO" id="GO:0005829">
    <property type="term" value="C:cytosol"/>
    <property type="evidence" value="ECO:0007669"/>
    <property type="project" value="TreeGrafter"/>
</dbReference>
<gene>
    <name evidence="4" type="ORF">S12H4_50187</name>
</gene>
<evidence type="ECO:0000256" key="1">
    <source>
        <dbReference type="ARBA" id="ARBA00022741"/>
    </source>
</evidence>
<dbReference type="AlphaFoldDB" id="X1TFT8"/>
<protein>
    <recommendedName>
        <fullName evidence="3">CobQ/CobB/MinD/ParA nucleotide binding domain-containing protein</fullName>
    </recommendedName>
</protein>
<dbReference type="InterPro" id="IPR050625">
    <property type="entry name" value="ParA/MinD_ATPase"/>
</dbReference>
<evidence type="ECO:0000313" key="4">
    <source>
        <dbReference type="EMBL" id="GAJ04129.1"/>
    </source>
</evidence>
<dbReference type="EMBL" id="BARW01031574">
    <property type="protein sequence ID" value="GAJ04129.1"/>
    <property type="molecule type" value="Genomic_DNA"/>
</dbReference>
<comment type="caution">
    <text evidence="4">The sequence shown here is derived from an EMBL/GenBank/DDBJ whole genome shotgun (WGS) entry which is preliminary data.</text>
</comment>
<organism evidence="4">
    <name type="scientific">marine sediment metagenome</name>
    <dbReference type="NCBI Taxonomy" id="412755"/>
    <lineage>
        <taxon>unclassified sequences</taxon>
        <taxon>metagenomes</taxon>
        <taxon>ecological metagenomes</taxon>
    </lineage>
</organism>
<name>X1TFT8_9ZZZZ</name>
<dbReference type="PANTHER" id="PTHR43384:SF6">
    <property type="entry name" value="SEPTUM SITE-DETERMINING PROTEIN MIND HOMOLOG, CHLOROPLASTIC"/>
    <property type="match status" value="1"/>
</dbReference>
<dbReference type="GO" id="GO:0005524">
    <property type="term" value="F:ATP binding"/>
    <property type="evidence" value="ECO:0007669"/>
    <property type="project" value="UniProtKB-KW"/>
</dbReference>
<dbReference type="Gene3D" id="3.40.50.300">
    <property type="entry name" value="P-loop containing nucleotide triphosphate hydrolases"/>
    <property type="match status" value="1"/>
</dbReference>
<dbReference type="Pfam" id="PF01656">
    <property type="entry name" value="CbiA"/>
    <property type="match status" value="1"/>
</dbReference>
<dbReference type="GO" id="GO:0051782">
    <property type="term" value="P:negative regulation of cell division"/>
    <property type="evidence" value="ECO:0007669"/>
    <property type="project" value="TreeGrafter"/>
</dbReference>
<feature type="domain" description="CobQ/CobB/MinD/ParA nucleotide binding" evidence="3">
    <location>
        <begin position="67"/>
        <end position="154"/>
    </location>
</feature>
<evidence type="ECO:0000259" key="3">
    <source>
        <dbReference type="Pfam" id="PF01656"/>
    </source>
</evidence>
<accession>X1TFT8</accession>
<evidence type="ECO:0000256" key="2">
    <source>
        <dbReference type="ARBA" id="ARBA00022840"/>
    </source>
</evidence>
<keyword evidence="2" id="KW-0067">ATP-binding</keyword>
<proteinExistence type="predicted"/>
<dbReference type="SUPFAM" id="SSF52540">
    <property type="entry name" value="P-loop containing nucleoside triphosphate hydrolases"/>
    <property type="match status" value="1"/>
</dbReference>
<dbReference type="GO" id="GO:0016887">
    <property type="term" value="F:ATP hydrolysis activity"/>
    <property type="evidence" value="ECO:0007669"/>
    <property type="project" value="TreeGrafter"/>
</dbReference>
<feature type="non-terminal residue" evidence="4">
    <location>
        <position position="1"/>
    </location>
</feature>
<dbReference type="InterPro" id="IPR027417">
    <property type="entry name" value="P-loop_NTPase"/>
</dbReference>
<dbReference type="PANTHER" id="PTHR43384">
    <property type="entry name" value="SEPTUM SITE-DETERMINING PROTEIN MIND HOMOLOG, CHLOROPLASTIC-RELATED"/>
    <property type="match status" value="1"/>
</dbReference>
<sequence length="245" mass="27066">YIFGIDLLKNECQLEKSVDSYDNAGKRMSKIFKRGTQSISTDLKETVKRVLRKGGNEDVRGLRKKSIAVTSGKGGVGKTITATNLSICYAKNGYRTALIDLDPLSDVAALLDLVEAESAVEDQDLDFGKADMGSLATPVFENLDLIFPAPKLKTVQRSALLEKIYQELPGELNSNYDLLVFDLPAGSEFEDNLVFLPFMGMILLVTNPEPTAHAAAGAYIKRAFDVYQDLTVHLWHNRFSPNTRT</sequence>
<keyword evidence="1" id="KW-0547">Nucleotide-binding</keyword>
<dbReference type="GO" id="GO:0009898">
    <property type="term" value="C:cytoplasmic side of plasma membrane"/>
    <property type="evidence" value="ECO:0007669"/>
    <property type="project" value="TreeGrafter"/>
</dbReference>
<feature type="non-terminal residue" evidence="4">
    <location>
        <position position="245"/>
    </location>
</feature>
<reference evidence="4" key="1">
    <citation type="journal article" date="2014" name="Front. Microbiol.">
        <title>High frequency of phylogenetically diverse reductive dehalogenase-homologous genes in deep subseafloor sedimentary metagenomes.</title>
        <authorList>
            <person name="Kawai M."/>
            <person name="Futagami T."/>
            <person name="Toyoda A."/>
            <person name="Takaki Y."/>
            <person name="Nishi S."/>
            <person name="Hori S."/>
            <person name="Arai W."/>
            <person name="Tsubouchi T."/>
            <person name="Morono Y."/>
            <person name="Uchiyama I."/>
            <person name="Ito T."/>
            <person name="Fujiyama A."/>
            <person name="Inagaki F."/>
            <person name="Takami H."/>
        </authorList>
    </citation>
    <scope>NUCLEOTIDE SEQUENCE</scope>
    <source>
        <strain evidence="4">Expedition CK06-06</strain>
    </source>
</reference>